<comment type="caution">
    <text evidence="3">The sequence shown here is derived from an EMBL/GenBank/DDBJ whole genome shotgun (WGS) entry which is preliminary data.</text>
</comment>
<dbReference type="InterPro" id="IPR022742">
    <property type="entry name" value="Hydrolase_4"/>
</dbReference>
<reference evidence="3 4" key="1">
    <citation type="journal article" date="2016" name="Nat. Commun.">
        <title>Thousands of microbial genomes shed light on interconnected biogeochemical processes in an aquifer system.</title>
        <authorList>
            <person name="Anantharaman K."/>
            <person name="Brown C.T."/>
            <person name="Hug L.A."/>
            <person name="Sharon I."/>
            <person name="Castelle C.J."/>
            <person name="Probst A.J."/>
            <person name="Thomas B.C."/>
            <person name="Singh A."/>
            <person name="Wilkins M.J."/>
            <person name="Karaoz U."/>
            <person name="Brodie E.L."/>
            <person name="Williams K.H."/>
            <person name="Hubbard S.S."/>
            <person name="Banfield J.F."/>
        </authorList>
    </citation>
    <scope>NUCLEOTIDE SEQUENCE [LARGE SCALE GENOMIC DNA]</scope>
</reference>
<dbReference type="Proteomes" id="UP000176299">
    <property type="component" value="Unassembled WGS sequence"/>
</dbReference>
<dbReference type="GO" id="GO:0052689">
    <property type="term" value="F:carboxylic ester hydrolase activity"/>
    <property type="evidence" value="ECO:0007669"/>
    <property type="project" value="UniProtKB-ARBA"/>
</dbReference>
<dbReference type="Pfam" id="PF12146">
    <property type="entry name" value="Hydrolase_4"/>
    <property type="match status" value="1"/>
</dbReference>
<evidence type="ECO:0000313" key="4">
    <source>
        <dbReference type="Proteomes" id="UP000176299"/>
    </source>
</evidence>
<dbReference type="EMBL" id="MHCN01000018">
    <property type="protein sequence ID" value="OGY21044.1"/>
    <property type="molecule type" value="Genomic_DNA"/>
</dbReference>
<dbReference type="STRING" id="1802591.A2113_02855"/>
<dbReference type="SUPFAM" id="SSF53474">
    <property type="entry name" value="alpha/beta-Hydrolases"/>
    <property type="match status" value="1"/>
</dbReference>
<dbReference type="PANTHER" id="PTHR22946:SF9">
    <property type="entry name" value="POLYKETIDE TRANSFERASE AF380"/>
    <property type="match status" value="1"/>
</dbReference>
<dbReference type="Gene3D" id="3.40.50.1820">
    <property type="entry name" value="alpha/beta hydrolase"/>
    <property type="match status" value="1"/>
</dbReference>
<dbReference type="AlphaFoldDB" id="A0A1G1W0D6"/>
<evidence type="ECO:0000256" key="1">
    <source>
        <dbReference type="ARBA" id="ARBA00022801"/>
    </source>
</evidence>
<evidence type="ECO:0000313" key="3">
    <source>
        <dbReference type="EMBL" id="OGY21044.1"/>
    </source>
</evidence>
<proteinExistence type="predicted"/>
<accession>A0A1G1W0D6</accession>
<dbReference type="InterPro" id="IPR050261">
    <property type="entry name" value="FrsA_esterase"/>
</dbReference>
<dbReference type="InterPro" id="IPR029058">
    <property type="entry name" value="AB_hydrolase_fold"/>
</dbReference>
<gene>
    <name evidence="3" type="ORF">A2113_02855</name>
</gene>
<keyword evidence="1" id="KW-0378">Hydrolase</keyword>
<organism evidence="3 4">
    <name type="scientific">Candidatus Woykebacteria bacterium GWA1_44_8</name>
    <dbReference type="NCBI Taxonomy" id="1802591"/>
    <lineage>
        <taxon>Bacteria</taxon>
        <taxon>Candidatus Woykeibacteriota</taxon>
    </lineage>
</organism>
<dbReference type="PANTHER" id="PTHR22946">
    <property type="entry name" value="DIENELACTONE HYDROLASE DOMAIN-CONTAINING PROTEIN-RELATED"/>
    <property type="match status" value="1"/>
</dbReference>
<feature type="domain" description="Serine aminopeptidase S33" evidence="2">
    <location>
        <begin position="66"/>
        <end position="173"/>
    </location>
</feature>
<evidence type="ECO:0000259" key="2">
    <source>
        <dbReference type="Pfam" id="PF12146"/>
    </source>
</evidence>
<sequence length="247" mass="26696">MRKFVLLAVVILVTGLAFLILFAKEAGKEKEVEKPKMGENISFNTNDGIKIAATFYKSQNPNGVGVILLHMRAKSRGDWADFAAKLNDAGFDALAIDFRGHGESGGVSVNKFSESDYQKLTLDVAAAEDYLKNENIKITIAGGSIGANTALNYAVQNPNVKAVVLLSPGLNYKGVRTDGTSKQITVPIFLASSSDDPQSYDGLATWKANIKNLELVTYTDAGHGTDMFGPHPELAEKIIDWLKKTTL</sequence>
<name>A0A1G1W0D6_9BACT</name>
<protein>
    <recommendedName>
        <fullName evidence="2">Serine aminopeptidase S33 domain-containing protein</fullName>
    </recommendedName>
</protein>